<evidence type="ECO:0000259" key="8">
    <source>
        <dbReference type="PROSITE" id="PS50850"/>
    </source>
</evidence>
<protein>
    <submittedName>
        <fullName evidence="9">Fucose permease</fullName>
    </submittedName>
</protein>
<evidence type="ECO:0000313" key="9">
    <source>
        <dbReference type="EMBL" id="ACC98331.1"/>
    </source>
</evidence>
<feature type="transmembrane region" description="Helical" evidence="7">
    <location>
        <begin position="66"/>
        <end position="86"/>
    </location>
</feature>
<evidence type="ECO:0000256" key="2">
    <source>
        <dbReference type="ARBA" id="ARBA00008335"/>
    </source>
</evidence>
<dbReference type="InterPro" id="IPR036259">
    <property type="entry name" value="MFS_trans_sf"/>
</dbReference>
<feature type="transmembrane region" description="Helical" evidence="7">
    <location>
        <begin position="34"/>
        <end position="54"/>
    </location>
</feature>
<dbReference type="InterPro" id="IPR011701">
    <property type="entry name" value="MFS"/>
</dbReference>
<dbReference type="EMBL" id="CP001055">
    <property type="protein sequence ID" value="ACC98331.1"/>
    <property type="molecule type" value="Genomic_DNA"/>
</dbReference>
<keyword evidence="5 7" id="KW-1133">Transmembrane helix</keyword>
<comment type="similarity">
    <text evidence="2">Belongs to the major facilitator superfamily.</text>
</comment>
<keyword evidence="3" id="KW-0813">Transport</keyword>
<evidence type="ECO:0000256" key="5">
    <source>
        <dbReference type="ARBA" id="ARBA00022989"/>
    </source>
</evidence>
<dbReference type="GO" id="GO:0016020">
    <property type="term" value="C:membrane"/>
    <property type="evidence" value="ECO:0007669"/>
    <property type="project" value="TreeGrafter"/>
</dbReference>
<dbReference type="Pfam" id="PF07690">
    <property type="entry name" value="MFS_1"/>
    <property type="match status" value="1"/>
</dbReference>
<feature type="domain" description="Major facilitator superfamily (MFS) profile" evidence="8">
    <location>
        <begin position="5"/>
        <end position="326"/>
    </location>
</feature>
<organism evidence="9 10">
    <name type="scientific">Elusimicrobium minutum (strain Pei191)</name>
    <dbReference type="NCBI Taxonomy" id="445932"/>
    <lineage>
        <taxon>Bacteria</taxon>
        <taxon>Pseudomonadati</taxon>
        <taxon>Elusimicrobiota</taxon>
        <taxon>Elusimicrobia</taxon>
        <taxon>Elusimicrobiales</taxon>
        <taxon>Elusimicrobiaceae</taxon>
        <taxon>Elusimicrobium</taxon>
    </lineage>
</organism>
<dbReference type="InterPro" id="IPR051788">
    <property type="entry name" value="MFS_Transporter"/>
</dbReference>
<dbReference type="GO" id="GO:0012505">
    <property type="term" value="C:endomembrane system"/>
    <property type="evidence" value="ECO:0007669"/>
    <property type="project" value="UniProtKB-SubCell"/>
</dbReference>
<gene>
    <name evidence="9" type="ordered locus">Emin_0776</name>
</gene>
<keyword evidence="10" id="KW-1185">Reference proteome</keyword>
<dbReference type="GO" id="GO:0022857">
    <property type="term" value="F:transmembrane transporter activity"/>
    <property type="evidence" value="ECO:0007669"/>
    <property type="project" value="InterPro"/>
</dbReference>
<feature type="transmembrane region" description="Helical" evidence="7">
    <location>
        <begin position="92"/>
        <end position="116"/>
    </location>
</feature>
<feature type="transmembrane region" description="Helical" evidence="7">
    <location>
        <begin position="209"/>
        <end position="227"/>
    </location>
</feature>
<reference evidence="9 10" key="1">
    <citation type="journal article" date="2009" name="Appl. Environ. Microbiol.">
        <title>Genomic analysis of 'Elusimicrobium minutum,' the first cultivated representative of the phylum 'Elusimicrobia' (formerly termite group 1).</title>
        <authorList>
            <person name="Herlemann D.P.R."/>
            <person name="Geissinger O."/>
            <person name="Ikeda-Ohtsubo W."/>
            <person name="Kunin V."/>
            <person name="Sun H."/>
            <person name="Lapidus A."/>
            <person name="Hugenholtz P."/>
            <person name="Brune A."/>
        </authorList>
    </citation>
    <scope>NUCLEOTIDE SEQUENCE [LARGE SCALE GENOMIC DNA]</scope>
    <source>
        <strain evidence="9 10">Pei191</strain>
    </source>
</reference>
<proteinExistence type="inferred from homology"/>
<keyword evidence="4 7" id="KW-0812">Transmembrane</keyword>
<dbReference type="PANTHER" id="PTHR23514">
    <property type="entry name" value="BYPASS OF STOP CODON PROTEIN 6"/>
    <property type="match status" value="1"/>
</dbReference>
<accession>B2KCT5</accession>
<sequence>MATLLLIIIYLIFISLGLPDSLLGVAWPKIHADLGVPISYAGITSMIISGGTIISSFASAKVIKRFGTSMVTLVSVAMTAAAILGFSASPSFLWLCLAAAPLGLGAGAIDAALNNFVAVHYKANHMSWLHSFWGIGASSGPVIMSFFIVLNNGWRKGAIVLAAIQFSIVLILLISLPLWKKFAAAKTQTPTEEEETEHKNSFKLPMIKTGLVPFFFYCATEATAGLWGGSYLVTYKGLSVDMAARGVALFFVGITAGRALNGFATIALKNYSLIRIGQLTCLAGAVITMLPLPVIFTLADFLLIGLGCAPIYPSMLHENTKPLRQD</sequence>
<evidence type="ECO:0000256" key="4">
    <source>
        <dbReference type="ARBA" id="ARBA00022692"/>
    </source>
</evidence>
<dbReference type="PROSITE" id="PS50850">
    <property type="entry name" value="MFS"/>
    <property type="match status" value="1"/>
</dbReference>
<keyword evidence="6 7" id="KW-0472">Membrane</keyword>
<feature type="transmembrane region" description="Helical" evidence="7">
    <location>
        <begin position="247"/>
        <end position="267"/>
    </location>
</feature>
<evidence type="ECO:0000256" key="3">
    <source>
        <dbReference type="ARBA" id="ARBA00022448"/>
    </source>
</evidence>
<dbReference type="Proteomes" id="UP000001029">
    <property type="component" value="Chromosome"/>
</dbReference>
<feature type="transmembrane region" description="Helical" evidence="7">
    <location>
        <begin position="128"/>
        <end position="151"/>
    </location>
</feature>
<dbReference type="SUPFAM" id="SSF103473">
    <property type="entry name" value="MFS general substrate transporter"/>
    <property type="match status" value="1"/>
</dbReference>
<dbReference type="HOGENOM" id="CLU_021993_2_0_0"/>
<evidence type="ECO:0000313" key="10">
    <source>
        <dbReference type="Proteomes" id="UP000001029"/>
    </source>
</evidence>
<evidence type="ECO:0000256" key="1">
    <source>
        <dbReference type="ARBA" id="ARBA00004127"/>
    </source>
</evidence>
<dbReference type="PANTHER" id="PTHR23514:SF3">
    <property type="entry name" value="BYPASS OF STOP CODON PROTEIN 6"/>
    <property type="match status" value="1"/>
</dbReference>
<dbReference type="InterPro" id="IPR020846">
    <property type="entry name" value="MFS_dom"/>
</dbReference>
<dbReference type="RefSeq" id="WP_012414946.1">
    <property type="nucleotide sequence ID" value="NC_010644.1"/>
</dbReference>
<feature type="transmembrane region" description="Helical" evidence="7">
    <location>
        <begin position="279"/>
        <end position="312"/>
    </location>
</feature>
<dbReference type="AlphaFoldDB" id="B2KCT5"/>
<dbReference type="KEGG" id="emi:Emin_0776"/>
<name>B2KCT5_ELUMP</name>
<feature type="transmembrane region" description="Helical" evidence="7">
    <location>
        <begin position="157"/>
        <end position="179"/>
    </location>
</feature>
<dbReference type="Gene3D" id="1.20.1250.20">
    <property type="entry name" value="MFS general substrate transporter like domains"/>
    <property type="match status" value="1"/>
</dbReference>
<comment type="subcellular location">
    <subcellularLocation>
        <location evidence="1">Endomembrane system</location>
        <topology evidence="1">Multi-pass membrane protein</topology>
    </subcellularLocation>
</comment>
<dbReference type="STRING" id="445932.Emin_0776"/>
<evidence type="ECO:0000256" key="6">
    <source>
        <dbReference type="ARBA" id="ARBA00023136"/>
    </source>
</evidence>
<evidence type="ECO:0000256" key="7">
    <source>
        <dbReference type="SAM" id="Phobius"/>
    </source>
</evidence>